<comment type="caution">
    <text evidence="2">The sequence shown here is derived from an EMBL/GenBank/DDBJ whole genome shotgun (WGS) entry which is preliminary data.</text>
</comment>
<keyword evidence="1" id="KW-1133">Transmembrane helix</keyword>
<reference evidence="3" key="1">
    <citation type="journal article" date="2019" name="Int. J. Syst. Evol. Microbiol.">
        <title>The Global Catalogue of Microorganisms (GCM) 10K type strain sequencing project: providing services to taxonomists for standard genome sequencing and annotation.</title>
        <authorList>
            <consortium name="The Broad Institute Genomics Platform"/>
            <consortium name="The Broad Institute Genome Sequencing Center for Infectious Disease"/>
            <person name="Wu L."/>
            <person name="Ma J."/>
        </authorList>
    </citation>
    <scope>NUCLEOTIDE SEQUENCE [LARGE SCALE GENOMIC DNA]</scope>
    <source>
        <strain evidence="3">JCM 4087</strain>
    </source>
</reference>
<dbReference type="RefSeq" id="WP_263337890.1">
    <property type="nucleotide sequence ID" value="NZ_JAGSYH010000004.1"/>
</dbReference>
<accession>A0ABW1EFD3</accession>
<evidence type="ECO:0000256" key="1">
    <source>
        <dbReference type="SAM" id="Phobius"/>
    </source>
</evidence>
<name>A0ABW1EFD3_9BACT</name>
<keyword evidence="1" id="KW-0472">Membrane</keyword>
<evidence type="ECO:0000313" key="3">
    <source>
        <dbReference type="Proteomes" id="UP001596091"/>
    </source>
</evidence>
<organism evidence="2 3">
    <name type="scientific">Acidicapsa dinghuensis</name>
    <dbReference type="NCBI Taxonomy" id="2218256"/>
    <lineage>
        <taxon>Bacteria</taxon>
        <taxon>Pseudomonadati</taxon>
        <taxon>Acidobacteriota</taxon>
        <taxon>Terriglobia</taxon>
        <taxon>Terriglobales</taxon>
        <taxon>Acidobacteriaceae</taxon>
        <taxon>Acidicapsa</taxon>
    </lineage>
</organism>
<sequence length="112" mass="12902">MSPLQRDKNDEVTLADVLSSHGVRREKKVVAAIQSSHKTFRKQQKRALYVSLAWLLNCGLLLTPMSGRALREHAPWAITLLAVFLVIHLAWMLQMLAVARAWLRYRKIKELE</sequence>
<dbReference type="EMBL" id="JBHSPH010000002">
    <property type="protein sequence ID" value="MFC5861972.1"/>
    <property type="molecule type" value="Genomic_DNA"/>
</dbReference>
<proteinExistence type="predicted"/>
<feature type="transmembrane region" description="Helical" evidence="1">
    <location>
        <begin position="77"/>
        <end position="103"/>
    </location>
</feature>
<keyword evidence="3" id="KW-1185">Reference proteome</keyword>
<protein>
    <recommendedName>
        <fullName evidence="4">2TM domain-containing protein</fullName>
    </recommendedName>
</protein>
<evidence type="ECO:0008006" key="4">
    <source>
        <dbReference type="Google" id="ProtNLM"/>
    </source>
</evidence>
<keyword evidence="1" id="KW-0812">Transmembrane</keyword>
<dbReference type="Proteomes" id="UP001596091">
    <property type="component" value="Unassembled WGS sequence"/>
</dbReference>
<gene>
    <name evidence="2" type="ORF">ACFPT7_06685</name>
</gene>
<evidence type="ECO:0000313" key="2">
    <source>
        <dbReference type="EMBL" id="MFC5861972.1"/>
    </source>
</evidence>
<feature type="transmembrane region" description="Helical" evidence="1">
    <location>
        <begin position="47"/>
        <end position="65"/>
    </location>
</feature>